<dbReference type="GO" id="GO:0006935">
    <property type="term" value="P:chemotaxis"/>
    <property type="evidence" value="ECO:0007669"/>
    <property type="project" value="UniProtKB-KW"/>
</dbReference>
<keyword evidence="2" id="KW-1003">Cell membrane</keyword>
<dbReference type="PANTHER" id="PTHR32089:SF112">
    <property type="entry name" value="LYSOZYME-LIKE PROTEIN-RELATED"/>
    <property type="match status" value="1"/>
</dbReference>
<evidence type="ECO:0000256" key="4">
    <source>
        <dbReference type="ARBA" id="ARBA00022553"/>
    </source>
</evidence>
<sequence>MRQLRINTICTVSITASIFVIIAILIVYVSSSSYQMVSGVQSEALDQTGRIVAQSAENYIEQSVDVASALAGQESVRDALDGSTLAAQDVQQLLHTYVKAFPSYWSFFVFDTKGRIVAGLNADLKDMTGGDRFDRDYSKAIFGGKSLAFSGSVMTATTHEGVLVYVAAKAVYAPDGSLLGAVAVCPRWSDFTAKTIDPIRLGQRGYGFALDTKGRIIAHSTNKKLILTDLSGQDFVQKAMKAQLGTIEYQWEGEKKFMTVAPIPATGWFVCMSAYDAELAAPALTQRTVLCAVGLFAIVLLAGLLTLINQRLLFRPLRALSEFTAKVAAGDLKAEMHGQFRAEMATFAGYLHSMVEELKKRLGFSQGVLDGIPTPCGIVGPDFNMIWVNDEICRLLEKTGPRESYIGQRSGLFFQNDANSETLSDHAIKERKALTHEFDYTTVSGRQLRIDVHTTPFYNLDGTLLGSIAFWNDLTEIYTQKSRIEDQNAAIARAAVEAAQVVEHMADASKQLSEQIDHSSQGAREQSSRVYQTATAVEEMNATIMEVAQNAAATSQSADAAKQEAQSGAHLVAEVTAAVQSIHDEASRLTSIMDNLGEQARGIGAVMGVISDIADQTNLLALNAAIEAARAGEAGRGFAVVADEVRKLAEKTAQATTEVRHAVGGIQDGTKDAVTQMEAAVLRVSEATSLAQRSGEAIAQVVRMVEAAGDQVHSIATAAEEQSATSEEINKAISSISSIAAATDQGMAQCTIAIADLSKQAGELEKLIASLSANG</sequence>
<dbReference type="InterPro" id="IPR035965">
    <property type="entry name" value="PAS-like_dom_sf"/>
</dbReference>
<dbReference type="PROSITE" id="PS50111">
    <property type="entry name" value="CHEMOTAXIS_TRANSDUC_2"/>
    <property type="match status" value="1"/>
</dbReference>
<feature type="transmembrane region" description="Helical" evidence="16">
    <location>
        <begin position="287"/>
        <end position="308"/>
    </location>
</feature>
<dbReference type="FunFam" id="1.10.287.950:FF:000001">
    <property type="entry name" value="Methyl-accepting chemotaxis sensory transducer"/>
    <property type="match status" value="1"/>
</dbReference>
<comment type="caution">
    <text evidence="20">The sequence shown here is derived from an EMBL/GenBank/DDBJ whole genome shotgun (WGS) entry which is preliminary data.</text>
</comment>
<dbReference type="CDD" id="cd06225">
    <property type="entry name" value="HAMP"/>
    <property type="match status" value="1"/>
</dbReference>
<dbReference type="InterPro" id="IPR004089">
    <property type="entry name" value="MCPsignal_dom"/>
</dbReference>
<dbReference type="GO" id="GO:0000160">
    <property type="term" value="P:phosphorelay signal transduction system"/>
    <property type="evidence" value="ECO:0007669"/>
    <property type="project" value="UniProtKB-KW"/>
</dbReference>
<dbReference type="AlphaFoldDB" id="A0A7W8FG04"/>
<dbReference type="SUPFAM" id="SSF103190">
    <property type="entry name" value="Sensory domain-like"/>
    <property type="match status" value="1"/>
</dbReference>
<dbReference type="InterPro" id="IPR000700">
    <property type="entry name" value="PAS-assoc_C"/>
</dbReference>
<dbReference type="Pfam" id="PF13426">
    <property type="entry name" value="PAS_9"/>
    <property type="match status" value="1"/>
</dbReference>
<evidence type="ECO:0000256" key="12">
    <source>
        <dbReference type="ARBA" id="ARBA00023136"/>
    </source>
</evidence>
<dbReference type="Gene3D" id="3.30.450.20">
    <property type="entry name" value="PAS domain"/>
    <property type="match status" value="3"/>
</dbReference>
<dbReference type="GO" id="GO:0005886">
    <property type="term" value="C:plasma membrane"/>
    <property type="evidence" value="ECO:0007669"/>
    <property type="project" value="UniProtKB-SubCell"/>
</dbReference>
<evidence type="ECO:0000256" key="8">
    <source>
        <dbReference type="ARBA" id="ARBA00022777"/>
    </source>
</evidence>
<dbReference type="PANTHER" id="PTHR32089">
    <property type="entry name" value="METHYL-ACCEPTING CHEMOTAXIS PROTEIN MCPB"/>
    <property type="match status" value="1"/>
</dbReference>
<dbReference type="SUPFAM" id="SSF158472">
    <property type="entry name" value="HAMP domain-like"/>
    <property type="match status" value="1"/>
</dbReference>
<keyword evidence="6 16" id="KW-0812">Transmembrane</keyword>
<comment type="subcellular location">
    <subcellularLocation>
        <location evidence="1">Cell membrane</location>
        <topology evidence="1">Multi-pass membrane protein</topology>
    </subcellularLocation>
</comment>
<comment type="similarity">
    <text evidence="14">Belongs to the methyl-accepting chemotaxis (MCP) protein family.</text>
</comment>
<dbReference type="Pfam" id="PF02743">
    <property type="entry name" value="dCache_1"/>
    <property type="match status" value="1"/>
</dbReference>
<dbReference type="SUPFAM" id="SSF55785">
    <property type="entry name" value="PYP-like sensor domain (PAS domain)"/>
    <property type="match status" value="1"/>
</dbReference>
<evidence type="ECO:0000256" key="10">
    <source>
        <dbReference type="ARBA" id="ARBA00022989"/>
    </source>
</evidence>
<evidence type="ECO:0000259" key="18">
    <source>
        <dbReference type="PROSITE" id="PS50113"/>
    </source>
</evidence>
<evidence type="ECO:0000256" key="7">
    <source>
        <dbReference type="ARBA" id="ARBA00022741"/>
    </source>
</evidence>
<keyword evidence="4" id="KW-0597">Phosphoprotein</keyword>
<dbReference type="Gene3D" id="6.10.340.10">
    <property type="match status" value="1"/>
</dbReference>
<evidence type="ECO:0000256" key="5">
    <source>
        <dbReference type="ARBA" id="ARBA00022679"/>
    </source>
</evidence>
<dbReference type="GO" id="GO:0004888">
    <property type="term" value="F:transmembrane signaling receptor activity"/>
    <property type="evidence" value="ECO:0007669"/>
    <property type="project" value="InterPro"/>
</dbReference>
<accession>A0A7W8FG04</accession>
<organism evidence="20 21">
    <name type="scientific">Desulfovibrio intestinalis</name>
    <dbReference type="NCBI Taxonomy" id="58621"/>
    <lineage>
        <taxon>Bacteria</taxon>
        <taxon>Pseudomonadati</taxon>
        <taxon>Thermodesulfobacteriota</taxon>
        <taxon>Desulfovibrionia</taxon>
        <taxon>Desulfovibrionales</taxon>
        <taxon>Desulfovibrionaceae</taxon>
        <taxon>Desulfovibrio</taxon>
    </lineage>
</organism>
<dbReference type="Gene3D" id="1.10.287.950">
    <property type="entry name" value="Methyl-accepting chemotaxis protein"/>
    <property type="match status" value="1"/>
</dbReference>
<gene>
    <name evidence="20" type="ORF">HNQ38_001533</name>
</gene>
<keyword evidence="21" id="KW-1185">Reference proteome</keyword>
<evidence type="ECO:0000256" key="11">
    <source>
        <dbReference type="ARBA" id="ARBA00023012"/>
    </source>
</evidence>
<dbReference type="SMART" id="SM00283">
    <property type="entry name" value="MA"/>
    <property type="match status" value="1"/>
</dbReference>
<feature type="transmembrane region" description="Helical" evidence="16">
    <location>
        <begin position="6"/>
        <end position="29"/>
    </location>
</feature>
<evidence type="ECO:0000256" key="1">
    <source>
        <dbReference type="ARBA" id="ARBA00004651"/>
    </source>
</evidence>
<dbReference type="InterPro" id="IPR004090">
    <property type="entry name" value="Chemotax_Me-accpt_rcpt"/>
</dbReference>
<feature type="domain" description="PAC" evidence="18">
    <location>
        <begin position="434"/>
        <end position="486"/>
    </location>
</feature>
<feature type="domain" description="Methyl-accepting transducer" evidence="17">
    <location>
        <begin position="501"/>
        <end position="737"/>
    </location>
</feature>
<dbReference type="CDD" id="cd11386">
    <property type="entry name" value="MCP_signal"/>
    <property type="match status" value="1"/>
</dbReference>
<proteinExistence type="inferred from homology"/>
<keyword evidence="8" id="KW-0418">Kinase</keyword>
<feature type="domain" description="HAMP" evidence="19">
    <location>
        <begin position="311"/>
        <end position="363"/>
    </location>
</feature>
<evidence type="ECO:0000256" key="9">
    <source>
        <dbReference type="ARBA" id="ARBA00022840"/>
    </source>
</evidence>
<dbReference type="Pfam" id="PF00015">
    <property type="entry name" value="MCPsignal"/>
    <property type="match status" value="1"/>
</dbReference>
<dbReference type="InterPro" id="IPR029151">
    <property type="entry name" value="Sensor-like_sf"/>
</dbReference>
<keyword evidence="7" id="KW-0547">Nucleotide-binding</keyword>
<evidence type="ECO:0000256" key="2">
    <source>
        <dbReference type="ARBA" id="ARBA00022475"/>
    </source>
</evidence>
<keyword evidence="10 16" id="KW-1133">Transmembrane helix</keyword>
<keyword evidence="9" id="KW-0067">ATP-binding</keyword>
<dbReference type="GO" id="GO:0005524">
    <property type="term" value="F:ATP binding"/>
    <property type="evidence" value="ECO:0007669"/>
    <property type="project" value="UniProtKB-KW"/>
</dbReference>
<dbReference type="SUPFAM" id="SSF58104">
    <property type="entry name" value="Methyl-accepting chemotaxis protein (MCP) signaling domain"/>
    <property type="match status" value="1"/>
</dbReference>
<dbReference type="PROSITE" id="PS50885">
    <property type="entry name" value="HAMP"/>
    <property type="match status" value="1"/>
</dbReference>
<dbReference type="PROSITE" id="PS50113">
    <property type="entry name" value="PAC"/>
    <property type="match status" value="1"/>
</dbReference>
<dbReference type="PRINTS" id="PR00260">
    <property type="entry name" value="CHEMTRNSDUCR"/>
</dbReference>
<evidence type="ECO:0000256" key="6">
    <source>
        <dbReference type="ARBA" id="ARBA00022692"/>
    </source>
</evidence>
<keyword evidence="11" id="KW-0902">Two-component regulatory system</keyword>
<evidence type="ECO:0000256" key="14">
    <source>
        <dbReference type="ARBA" id="ARBA00029447"/>
    </source>
</evidence>
<keyword evidence="12 16" id="KW-0472">Membrane</keyword>
<evidence type="ECO:0000256" key="16">
    <source>
        <dbReference type="SAM" id="Phobius"/>
    </source>
</evidence>
<evidence type="ECO:0000256" key="13">
    <source>
        <dbReference type="ARBA" id="ARBA00023224"/>
    </source>
</evidence>
<evidence type="ECO:0000259" key="19">
    <source>
        <dbReference type="PROSITE" id="PS50885"/>
    </source>
</evidence>
<evidence type="ECO:0000256" key="15">
    <source>
        <dbReference type="PROSITE-ProRule" id="PRU00284"/>
    </source>
</evidence>
<dbReference type="EMBL" id="JACHGO010000004">
    <property type="protein sequence ID" value="MBB5143436.1"/>
    <property type="molecule type" value="Genomic_DNA"/>
</dbReference>
<keyword evidence="13 15" id="KW-0807">Transducer</keyword>
<name>A0A7W8FG04_9BACT</name>
<dbReference type="Proteomes" id="UP000539075">
    <property type="component" value="Unassembled WGS sequence"/>
</dbReference>
<evidence type="ECO:0000259" key="17">
    <source>
        <dbReference type="PROSITE" id="PS50111"/>
    </source>
</evidence>
<evidence type="ECO:0000313" key="20">
    <source>
        <dbReference type="EMBL" id="MBB5143436.1"/>
    </source>
</evidence>
<dbReference type="InterPro" id="IPR033479">
    <property type="entry name" value="dCache_1"/>
</dbReference>
<dbReference type="RefSeq" id="WP_183718959.1">
    <property type="nucleotide sequence ID" value="NZ_JACHGO010000004.1"/>
</dbReference>
<dbReference type="CDD" id="cd12912">
    <property type="entry name" value="PDC2_MCP_like"/>
    <property type="match status" value="1"/>
</dbReference>
<evidence type="ECO:0000256" key="3">
    <source>
        <dbReference type="ARBA" id="ARBA00022500"/>
    </source>
</evidence>
<keyword evidence="3" id="KW-0145">Chemotaxis</keyword>
<reference evidence="20 21" key="1">
    <citation type="submission" date="2020-08" db="EMBL/GenBank/DDBJ databases">
        <title>Genomic Encyclopedia of Type Strains, Phase IV (KMG-IV): sequencing the most valuable type-strain genomes for metagenomic binning, comparative biology and taxonomic classification.</title>
        <authorList>
            <person name="Goeker M."/>
        </authorList>
    </citation>
    <scope>NUCLEOTIDE SEQUENCE [LARGE SCALE GENOMIC DNA]</scope>
    <source>
        <strain evidence="20 21">DSM 11275</strain>
    </source>
</reference>
<dbReference type="GO" id="GO:0016301">
    <property type="term" value="F:kinase activity"/>
    <property type="evidence" value="ECO:0007669"/>
    <property type="project" value="UniProtKB-KW"/>
</dbReference>
<protein>
    <submittedName>
        <fullName evidence="20">Methyl-accepting chemotaxis protein</fullName>
    </submittedName>
</protein>
<dbReference type="SMART" id="SM00304">
    <property type="entry name" value="HAMP"/>
    <property type="match status" value="1"/>
</dbReference>
<evidence type="ECO:0000313" key="21">
    <source>
        <dbReference type="Proteomes" id="UP000539075"/>
    </source>
</evidence>
<keyword evidence="5" id="KW-0808">Transferase</keyword>
<dbReference type="InterPro" id="IPR003660">
    <property type="entry name" value="HAMP_dom"/>
</dbReference>
<dbReference type="CDD" id="cd18773">
    <property type="entry name" value="PDC1_HK_sensor"/>
    <property type="match status" value="1"/>
</dbReference>
<dbReference type="InterPro" id="IPR000014">
    <property type="entry name" value="PAS"/>
</dbReference>